<dbReference type="SUPFAM" id="SSF101908">
    <property type="entry name" value="Putative isomerase YbhE"/>
    <property type="match status" value="1"/>
</dbReference>
<feature type="domain" description="WDR11 first beta-propeller" evidence="1">
    <location>
        <begin position="15"/>
        <end position="313"/>
    </location>
</feature>
<dbReference type="AlphaFoldDB" id="T1FXL0"/>
<evidence type="ECO:0000259" key="1">
    <source>
        <dbReference type="Pfam" id="PF23751"/>
    </source>
</evidence>
<dbReference type="RefSeq" id="XP_009009751.1">
    <property type="nucleotide sequence ID" value="XM_009011503.1"/>
</dbReference>
<dbReference type="PROSITE" id="PS51257">
    <property type="entry name" value="PROKAR_LIPOPROTEIN"/>
    <property type="match status" value="1"/>
</dbReference>
<dbReference type="InterPro" id="IPR015943">
    <property type="entry name" value="WD40/YVTN_repeat-like_dom_sf"/>
</dbReference>
<dbReference type="InterPro" id="IPR001680">
    <property type="entry name" value="WD40_rpt"/>
</dbReference>
<evidence type="ECO:0000313" key="4">
    <source>
        <dbReference type="EMBL" id="ESO13031.1"/>
    </source>
</evidence>
<dbReference type="SMART" id="SM00320">
    <property type="entry name" value="WD40"/>
    <property type="match status" value="4"/>
</dbReference>
<evidence type="ECO:0000259" key="3">
    <source>
        <dbReference type="Pfam" id="PF23753"/>
    </source>
</evidence>
<dbReference type="InterPro" id="IPR057854">
    <property type="entry name" value="TPR_WDR11"/>
</dbReference>
<dbReference type="STRING" id="6412.T1FXL0"/>
<dbReference type="CTD" id="20213558"/>
<dbReference type="InterPro" id="IPR039694">
    <property type="entry name" value="WDR11"/>
</dbReference>
<dbReference type="KEGG" id="hro:HELRODRAFT_63831"/>
<dbReference type="SUPFAM" id="SSF50978">
    <property type="entry name" value="WD40 repeat-like"/>
    <property type="match status" value="1"/>
</dbReference>
<gene>
    <name evidence="5" type="primary">20213558</name>
    <name evidence="4" type="ORF">HELRODRAFT_63831</name>
</gene>
<accession>T1FXL0</accession>
<dbReference type="Pfam" id="PF23753">
    <property type="entry name" value="TPR_WDR11"/>
    <property type="match status" value="1"/>
</dbReference>
<organism evidence="5 6">
    <name type="scientific">Helobdella robusta</name>
    <name type="common">Californian leech</name>
    <dbReference type="NCBI Taxonomy" id="6412"/>
    <lineage>
        <taxon>Eukaryota</taxon>
        <taxon>Metazoa</taxon>
        <taxon>Spiralia</taxon>
        <taxon>Lophotrochozoa</taxon>
        <taxon>Annelida</taxon>
        <taxon>Clitellata</taxon>
        <taxon>Hirudinea</taxon>
        <taxon>Rhynchobdellida</taxon>
        <taxon>Glossiphoniidae</taxon>
        <taxon>Helobdella</taxon>
    </lineage>
</organism>
<evidence type="ECO:0000313" key="5">
    <source>
        <dbReference type="EnsemblMetazoa" id="HelroP63831"/>
    </source>
</evidence>
<reference evidence="5" key="3">
    <citation type="submission" date="2015-06" db="UniProtKB">
        <authorList>
            <consortium name="EnsemblMetazoa"/>
        </authorList>
    </citation>
    <scope>IDENTIFICATION</scope>
</reference>
<dbReference type="InterPro" id="IPR057852">
    <property type="entry name" value="Beta-prop_WDR11_1st"/>
</dbReference>
<keyword evidence="6" id="KW-1185">Reference proteome</keyword>
<dbReference type="HOGENOM" id="CLU_005717_1_0_1"/>
<dbReference type="GO" id="GO:0005737">
    <property type="term" value="C:cytoplasm"/>
    <property type="evidence" value="ECO:0000318"/>
    <property type="project" value="GO_Central"/>
</dbReference>
<dbReference type="EnsemblMetazoa" id="HelroT63831">
    <property type="protein sequence ID" value="HelroP63831"/>
    <property type="gene ID" value="HelroG63831"/>
</dbReference>
<dbReference type="InterPro" id="IPR036322">
    <property type="entry name" value="WD40_repeat_dom_sf"/>
</dbReference>
<dbReference type="Proteomes" id="UP000015101">
    <property type="component" value="Unassembled WGS sequence"/>
</dbReference>
<evidence type="ECO:0000259" key="2">
    <source>
        <dbReference type="Pfam" id="PF23752"/>
    </source>
</evidence>
<dbReference type="GeneID" id="20213558"/>
<dbReference type="eggNOG" id="KOG1912">
    <property type="taxonomic scope" value="Eukaryota"/>
</dbReference>
<dbReference type="EMBL" id="AMQM01000288">
    <property type="status" value="NOT_ANNOTATED_CDS"/>
    <property type="molecule type" value="Genomic_DNA"/>
</dbReference>
<reference evidence="4 6" key="2">
    <citation type="journal article" date="2013" name="Nature">
        <title>Insights into bilaterian evolution from three spiralian genomes.</title>
        <authorList>
            <person name="Simakov O."/>
            <person name="Marletaz F."/>
            <person name="Cho S.J."/>
            <person name="Edsinger-Gonzales E."/>
            <person name="Havlak P."/>
            <person name="Hellsten U."/>
            <person name="Kuo D.H."/>
            <person name="Larsson T."/>
            <person name="Lv J."/>
            <person name="Arendt D."/>
            <person name="Savage R."/>
            <person name="Osoegawa K."/>
            <person name="de Jong P."/>
            <person name="Grimwood J."/>
            <person name="Chapman J.A."/>
            <person name="Shapiro H."/>
            <person name="Aerts A."/>
            <person name="Otillar R.P."/>
            <person name="Terry A.Y."/>
            <person name="Boore J.L."/>
            <person name="Grigoriev I.V."/>
            <person name="Lindberg D.R."/>
            <person name="Seaver E.C."/>
            <person name="Weisblat D.A."/>
            <person name="Putnam N.H."/>
            <person name="Rokhsar D.S."/>
        </authorList>
    </citation>
    <scope>NUCLEOTIDE SEQUENCE</scope>
</reference>
<sequence length="1228" mass="137587">MKIMPKTIPGMLHNMNKNSCDWGWQGLISYGCQNVVVVVDPPTVQIIQVLDCHSGYIMKVTKWARENYRHNLASPYTLRLAASDFNGHIYIWDVVTGKVGADCCDGTKPVSDMEWVGVQDISHDLLLALHPPYHLILWNTENGSRLWRKAYTDLFQTFSFDPFDPMRIAFLGQDFVVFVDDFTLSKAPVGSGKKFYISSPSSQKVGGILIGESSKRSNYQDDENIFVNAIPMSNSSGVISNETSMCLQLEFHKSRRHHLILMYSKETLVLDLEINQTVGVISIERSGSPFLKIMSISQKDAIICLHENGSLSLRVCKLSSNLESDQSMHSNHDDHFSGMPISNDLFYDHVCQSDGLRVTKHNKVIAGAVCPVSEKCVALVMSTGKTLIWELQSTKPPKNNCISSAFAQLQPKLTIKNLINPTSPKNLFKFLMVGLSNNLSQSPIVVRMCPPLTTKNFNFYQPLLAVGSASGNVFVFNLSGGQMFKELSVHTSSVKGIEWIGLKSFLSYAYQNPMTGNSGMVRNELMFTDLDTGRSFQIRGGTNEEEPPIEMIRVSYLKQYFCVVIREKPLEIWDVRSQTILRQMPKNFPHVTALEWSPSHNIKNLKKKTPLAPETTINNSTASNISMSIDMNNHSMIDGDATSLAGQSLASTPTATDKTPVEDDLALTSVREHFVFTDTNGLLHHYIVDANVVKEGSKIPPDASMGSITGIAWKSETLVLTDSDGNMNVWDLKGRLSRTLPTGRGGIKKIKFAPGRGNMKLLLLYNDGVEIWDAKEMVRVSQIRCPRDLAQVFCIDWAASDRPVIACSDNTIRITDLELTHCCSAMEDNQVQDPVFCPHSLPPKAGFLLKTLLQHQSWRRRYHLDADEFTTSKKDIISHSVLEQLEIVDVDVKAYLCSTKYKTADRCFITSLLFGDESEVTFWSVALHYLKLKNKALNKNCTLERKEMLSDCEPLETCYDVLCEGPVFRSRELNRIHLHEAKRGTGEQARKCADNLILLGQTDRAVQLLLETEPDSPNYYSDSLKACLAASIRSSGASQSTIKLVATNLIANGQLSEGIQLLCMIDKGIDACRYLQTYNKWHQAAWLAKVALSESECADVLKRWADHLASPQVDQKDRAVLVLLSLGLFERSVELMYSQRYFDRAALFLEACEEFDIKLTYSDKQTASQAANSKEPSDHMTISQMIFLEYARILLNLGLISACEYYCRKAGCKGEEMLVEINQLLDEK</sequence>
<feature type="domain" description="WDR11 TPR" evidence="3">
    <location>
        <begin position="972"/>
        <end position="1180"/>
    </location>
</feature>
<dbReference type="OrthoDB" id="1291858at2759"/>
<dbReference type="FunFam" id="2.130.10.10:FF:001311">
    <property type="entry name" value="Bromodomain and WD repeat domain containing 2"/>
    <property type="match status" value="1"/>
</dbReference>
<evidence type="ECO:0000313" key="6">
    <source>
        <dbReference type="Proteomes" id="UP000015101"/>
    </source>
</evidence>
<dbReference type="EMBL" id="KB095811">
    <property type="protein sequence ID" value="ESO13031.1"/>
    <property type="molecule type" value="Genomic_DNA"/>
</dbReference>
<dbReference type="PANTHER" id="PTHR14593:SF5">
    <property type="entry name" value="WD REPEAT-CONTAINING PROTEIN 11"/>
    <property type="match status" value="1"/>
</dbReference>
<dbReference type="Pfam" id="PF23752">
    <property type="entry name" value="Beta-prop_WDR11_2nd"/>
    <property type="match status" value="1"/>
</dbReference>
<protein>
    <submittedName>
        <fullName evidence="4 5">Uncharacterized protein</fullName>
    </submittedName>
</protein>
<dbReference type="InterPro" id="IPR057853">
    <property type="entry name" value="Beta-prop_WDR11_2nd"/>
</dbReference>
<dbReference type="InParanoid" id="T1FXL0"/>
<dbReference type="PANTHER" id="PTHR14593">
    <property type="entry name" value="WD REPEAT-CONTAINING PROTEIN 11"/>
    <property type="match status" value="1"/>
</dbReference>
<name>T1FXL0_HELRO</name>
<dbReference type="Gene3D" id="2.130.10.10">
    <property type="entry name" value="YVTN repeat-like/Quinoprotein amine dehydrogenase"/>
    <property type="match status" value="3"/>
</dbReference>
<dbReference type="Pfam" id="PF23751">
    <property type="entry name" value="Beta-prop_WDR11_1st"/>
    <property type="match status" value="1"/>
</dbReference>
<proteinExistence type="predicted"/>
<feature type="domain" description="WDR11 second beta-propeller" evidence="2">
    <location>
        <begin position="462"/>
        <end position="755"/>
    </location>
</feature>
<dbReference type="OMA" id="WDTKEIQ"/>
<reference evidence="6" key="1">
    <citation type="submission" date="2012-12" db="EMBL/GenBank/DDBJ databases">
        <authorList>
            <person name="Hellsten U."/>
            <person name="Grimwood J."/>
            <person name="Chapman J.A."/>
            <person name="Shapiro H."/>
            <person name="Aerts A."/>
            <person name="Otillar R.P."/>
            <person name="Terry A.Y."/>
            <person name="Boore J.L."/>
            <person name="Simakov O."/>
            <person name="Marletaz F."/>
            <person name="Cho S.-J."/>
            <person name="Edsinger-Gonzales E."/>
            <person name="Havlak P."/>
            <person name="Kuo D.-H."/>
            <person name="Larsson T."/>
            <person name="Lv J."/>
            <person name="Arendt D."/>
            <person name="Savage R."/>
            <person name="Osoegawa K."/>
            <person name="de Jong P."/>
            <person name="Lindberg D.R."/>
            <person name="Seaver E.C."/>
            <person name="Weisblat D.A."/>
            <person name="Putnam N.H."/>
            <person name="Grigoriev I.V."/>
            <person name="Rokhsar D.S."/>
        </authorList>
    </citation>
    <scope>NUCLEOTIDE SEQUENCE</scope>
</reference>